<organism evidence="2 3">
    <name type="scientific">Acetobacter orientalis</name>
    <dbReference type="NCBI Taxonomy" id="146474"/>
    <lineage>
        <taxon>Bacteria</taxon>
        <taxon>Pseudomonadati</taxon>
        <taxon>Pseudomonadota</taxon>
        <taxon>Alphaproteobacteria</taxon>
        <taxon>Acetobacterales</taxon>
        <taxon>Acetobacteraceae</taxon>
        <taxon>Acetobacter</taxon>
    </lineage>
</organism>
<dbReference type="EMBL" id="BAMX01000031">
    <property type="protein sequence ID" value="GAN66873.1"/>
    <property type="molecule type" value="Genomic_DNA"/>
</dbReference>
<sequence length="352" mass="39046">MQKEITLDVVETLVPSVVFAAGGVEDVVSRLEAHVRGLSLDATTEKGRKHIKSVAYDVARSKTALDNMGKVVQEAAKATVDRVNADRRIIKTRLDALRDEVKAPVVEFDAREAARVEEHQNAIRDMEALARFDFAPDEETVSARQSELTRLYGRDFEEFKERAKVGFEQSGVSLSAHAEAAKARRIQQEEDERKAALAAEEERKRLEAERIAREERIAQEAAERSRMQAEKAAQAERERLEREAQAAVAREQAAAQAMKEAQARAEREKVEAARRAEEEKERAVLAERERVAATKRQEEAEAKRRAADRAHKSAVNNAALLALVEAGASEGIGKAIVTAIALGKIPHVSINY</sequence>
<name>A0A0D6NMN3_9PROT</name>
<feature type="region of interest" description="Disordered" evidence="1">
    <location>
        <begin position="183"/>
        <end position="204"/>
    </location>
</feature>
<dbReference type="GeneID" id="76205014"/>
<comment type="caution">
    <text evidence="2">The sequence shown here is derived from an EMBL/GenBank/DDBJ whole genome shotgun (WGS) entry which is preliminary data.</text>
</comment>
<dbReference type="AlphaFoldDB" id="A0A0D6NMN3"/>
<dbReference type="Proteomes" id="UP000032670">
    <property type="component" value="Unassembled WGS sequence"/>
</dbReference>
<proteinExistence type="predicted"/>
<evidence type="ECO:0000313" key="2">
    <source>
        <dbReference type="EMBL" id="GAN66873.1"/>
    </source>
</evidence>
<accession>A0A6N3SUN9</accession>
<accession>A0A0D6NMN3</accession>
<evidence type="ECO:0000313" key="3">
    <source>
        <dbReference type="Proteomes" id="UP000032670"/>
    </source>
</evidence>
<protein>
    <submittedName>
        <fullName evidence="2">Phage related protein</fullName>
    </submittedName>
</protein>
<evidence type="ECO:0000256" key="1">
    <source>
        <dbReference type="SAM" id="MobiDB-lite"/>
    </source>
</evidence>
<reference evidence="2 3" key="1">
    <citation type="submission" date="2012-11" db="EMBL/GenBank/DDBJ databases">
        <title>Whole genome sequence of Acetobacter orientalis 21F-2.</title>
        <authorList>
            <person name="Azuma Y."/>
            <person name="Higashiura N."/>
            <person name="Hirakawa H."/>
            <person name="Matsushita K."/>
        </authorList>
    </citation>
    <scope>NUCLEOTIDE SEQUENCE [LARGE SCALE GENOMIC DNA]</scope>
    <source>
        <strain evidence="2 3">21F-2</strain>
    </source>
</reference>
<keyword evidence="3" id="KW-1185">Reference proteome</keyword>
<dbReference type="RefSeq" id="WP_048841917.1">
    <property type="nucleotide sequence ID" value="NZ_BAMX01000031.1"/>
</dbReference>
<gene>
    <name evidence="2" type="ORF">Abor_031_039</name>
</gene>
<dbReference type="STRING" id="1231341.Abor_031_039"/>
<feature type="region of interest" description="Disordered" evidence="1">
    <location>
        <begin position="221"/>
        <end position="244"/>
    </location>
</feature>